<sequence length="184" mass="20332">MLPLCVVFSVLAAWFSVECNPSPVLGDVVVDRYEIPKDCAREAKTGDYVRYHYNATFTDGKTLDSSYEKGAAKVGLIGEGRLIAGVDKGLQGMCVNERRKITIPPHLAYGSSGAGDVVPPDATLVFDIHLLDLWNKADLVVTRTVRTPKHCKRSVMRTDFVRYHFNGTLLDGTAFDSRRVLDVL</sequence>
<keyword evidence="10" id="KW-0325">Glycoprotein</keyword>
<organism evidence="16 17">
    <name type="scientific">Gambusia affinis</name>
    <name type="common">Western mosquitofish</name>
    <name type="synonym">Heterandria affinis</name>
    <dbReference type="NCBI Taxonomy" id="33528"/>
    <lineage>
        <taxon>Eukaryota</taxon>
        <taxon>Metazoa</taxon>
        <taxon>Chordata</taxon>
        <taxon>Craniata</taxon>
        <taxon>Vertebrata</taxon>
        <taxon>Euteleostomi</taxon>
        <taxon>Actinopterygii</taxon>
        <taxon>Neopterygii</taxon>
        <taxon>Teleostei</taxon>
        <taxon>Neoteleostei</taxon>
        <taxon>Acanthomorphata</taxon>
        <taxon>Ovalentaria</taxon>
        <taxon>Atherinomorphae</taxon>
        <taxon>Cyprinodontiformes</taxon>
        <taxon>Poeciliidae</taxon>
        <taxon>Poeciliinae</taxon>
        <taxon>Gambusia</taxon>
    </lineage>
</organism>
<evidence type="ECO:0000259" key="15">
    <source>
        <dbReference type="PROSITE" id="PS50059"/>
    </source>
</evidence>
<dbReference type="PROSITE" id="PS50059">
    <property type="entry name" value="FKBP_PPIASE"/>
    <property type="match status" value="1"/>
</dbReference>
<evidence type="ECO:0000256" key="11">
    <source>
        <dbReference type="ARBA" id="ARBA00023235"/>
    </source>
</evidence>
<evidence type="ECO:0000256" key="1">
    <source>
        <dbReference type="ARBA" id="ARBA00000971"/>
    </source>
</evidence>
<dbReference type="GO" id="GO:0003755">
    <property type="term" value="F:peptidyl-prolyl cis-trans isomerase activity"/>
    <property type="evidence" value="ECO:0007669"/>
    <property type="project" value="UniProtKB-KW"/>
</dbReference>
<keyword evidence="8" id="KW-0106">Calcium</keyword>
<keyword evidence="9 13" id="KW-0697">Rotamase</keyword>
<gene>
    <name evidence="16" type="ORF">CCH79_00003055</name>
</gene>
<protein>
    <recommendedName>
        <fullName evidence="3 13">peptidylprolyl isomerase</fullName>
        <ecNumber evidence="3 13">5.2.1.8</ecNumber>
    </recommendedName>
</protein>
<dbReference type="AlphaFoldDB" id="A0A315VEB5"/>
<reference evidence="16 17" key="1">
    <citation type="journal article" date="2018" name="G3 (Bethesda)">
        <title>A High-Quality Reference Genome for the Invasive Mosquitofish Gambusia affinis Using a Chicago Library.</title>
        <authorList>
            <person name="Hoffberg S.L."/>
            <person name="Troendle N.J."/>
            <person name="Glenn T.C."/>
            <person name="Mahmud O."/>
            <person name="Louha S."/>
            <person name="Chalopin D."/>
            <person name="Bennetzen J.L."/>
            <person name="Mauricio R."/>
        </authorList>
    </citation>
    <scope>NUCLEOTIDE SEQUENCE [LARGE SCALE GENOMIC DNA]</scope>
    <source>
        <strain evidence="16">NE01/NJP1002.9</strain>
        <tissue evidence="16">Muscle</tissue>
    </source>
</reference>
<comment type="caution">
    <text evidence="16">The sequence shown here is derived from an EMBL/GenBank/DDBJ whole genome shotgun (WGS) entry which is preliminary data.</text>
</comment>
<dbReference type="GO" id="GO:0005783">
    <property type="term" value="C:endoplasmic reticulum"/>
    <property type="evidence" value="ECO:0007669"/>
    <property type="project" value="UniProtKB-SubCell"/>
</dbReference>
<dbReference type="InterPro" id="IPR051989">
    <property type="entry name" value="FKBP-like_isomerase"/>
</dbReference>
<evidence type="ECO:0000256" key="10">
    <source>
        <dbReference type="ARBA" id="ARBA00023180"/>
    </source>
</evidence>
<feature type="signal peptide" evidence="14">
    <location>
        <begin position="1"/>
        <end position="19"/>
    </location>
</feature>
<accession>A0A315VEB5</accession>
<keyword evidence="17" id="KW-1185">Reference proteome</keyword>
<feature type="chain" id="PRO_5016233135" description="peptidylprolyl isomerase" evidence="14">
    <location>
        <begin position="20"/>
        <end position="184"/>
    </location>
</feature>
<evidence type="ECO:0000256" key="2">
    <source>
        <dbReference type="ARBA" id="ARBA00004240"/>
    </source>
</evidence>
<evidence type="ECO:0000256" key="6">
    <source>
        <dbReference type="ARBA" id="ARBA00022737"/>
    </source>
</evidence>
<comment type="function">
    <text evidence="12">PPIases accelerate the folding of proteins during protein synthesis.</text>
</comment>
<keyword evidence="6" id="KW-0677">Repeat</keyword>
<dbReference type="GO" id="GO:0046872">
    <property type="term" value="F:metal ion binding"/>
    <property type="evidence" value="ECO:0007669"/>
    <property type="project" value="UniProtKB-KW"/>
</dbReference>
<evidence type="ECO:0000256" key="13">
    <source>
        <dbReference type="PROSITE-ProRule" id="PRU00277"/>
    </source>
</evidence>
<evidence type="ECO:0000256" key="14">
    <source>
        <dbReference type="SAM" id="SignalP"/>
    </source>
</evidence>
<dbReference type="EMBL" id="NHOQ01001904">
    <property type="protein sequence ID" value="PWA21558.1"/>
    <property type="molecule type" value="Genomic_DNA"/>
</dbReference>
<evidence type="ECO:0000256" key="5">
    <source>
        <dbReference type="ARBA" id="ARBA00022729"/>
    </source>
</evidence>
<dbReference type="InterPro" id="IPR001179">
    <property type="entry name" value="PPIase_FKBP_dom"/>
</dbReference>
<evidence type="ECO:0000256" key="8">
    <source>
        <dbReference type="ARBA" id="ARBA00022837"/>
    </source>
</evidence>
<evidence type="ECO:0000256" key="12">
    <source>
        <dbReference type="ARBA" id="ARBA00055986"/>
    </source>
</evidence>
<evidence type="ECO:0000256" key="4">
    <source>
        <dbReference type="ARBA" id="ARBA00022723"/>
    </source>
</evidence>
<keyword evidence="7" id="KW-0256">Endoplasmic reticulum</keyword>
<dbReference type="PANTHER" id="PTHR46046:SF3">
    <property type="entry name" value="PEPTIDYL-PROLYL CIS-TRANS ISOMERASE FKBP10"/>
    <property type="match status" value="1"/>
</dbReference>
<proteinExistence type="predicted"/>
<dbReference type="PANTHER" id="PTHR46046">
    <property type="entry name" value="PEPTIDYLPROLYL ISOMERASE"/>
    <property type="match status" value="1"/>
</dbReference>
<dbReference type="Proteomes" id="UP000250572">
    <property type="component" value="Unassembled WGS sequence"/>
</dbReference>
<evidence type="ECO:0000313" key="16">
    <source>
        <dbReference type="EMBL" id="PWA21558.1"/>
    </source>
</evidence>
<dbReference type="Pfam" id="PF00254">
    <property type="entry name" value="FKBP_C"/>
    <property type="match status" value="1"/>
</dbReference>
<comment type="subcellular location">
    <subcellularLocation>
        <location evidence="2">Endoplasmic reticulum</location>
    </subcellularLocation>
</comment>
<evidence type="ECO:0000256" key="7">
    <source>
        <dbReference type="ARBA" id="ARBA00022824"/>
    </source>
</evidence>
<evidence type="ECO:0000256" key="3">
    <source>
        <dbReference type="ARBA" id="ARBA00013194"/>
    </source>
</evidence>
<dbReference type="SUPFAM" id="SSF54534">
    <property type="entry name" value="FKBP-like"/>
    <property type="match status" value="2"/>
</dbReference>
<comment type="catalytic activity">
    <reaction evidence="1 13">
        <text>[protein]-peptidylproline (omega=180) = [protein]-peptidylproline (omega=0)</text>
        <dbReference type="Rhea" id="RHEA:16237"/>
        <dbReference type="Rhea" id="RHEA-COMP:10747"/>
        <dbReference type="Rhea" id="RHEA-COMP:10748"/>
        <dbReference type="ChEBI" id="CHEBI:83833"/>
        <dbReference type="ChEBI" id="CHEBI:83834"/>
        <dbReference type="EC" id="5.2.1.8"/>
    </reaction>
</comment>
<dbReference type="FunFam" id="3.10.50.40:FF:000002">
    <property type="entry name" value="Peptidylprolyl isomerase"/>
    <property type="match status" value="1"/>
</dbReference>
<evidence type="ECO:0000256" key="9">
    <source>
        <dbReference type="ARBA" id="ARBA00023110"/>
    </source>
</evidence>
<dbReference type="Gene3D" id="3.10.50.40">
    <property type="match status" value="1"/>
</dbReference>
<feature type="domain" description="PPIase FKBP-type" evidence="15">
    <location>
        <begin position="46"/>
        <end position="134"/>
    </location>
</feature>
<dbReference type="EC" id="5.2.1.8" evidence="3 13"/>
<evidence type="ECO:0000313" key="17">
    <source>
        <dbReference type="Proteomes" id="UP000250572"/>
    </source>
</evidence>
<keyword evidence="5 14" id="KW-0732">Signal</keyword>
<name>A0A315VEB5_GAMAF</name>
<dbReference type="InterPro" id="IPR046357">
    <property type="entry name" value="PPIase_dom_sf"/>
</dbReference>
<keyword evidence="4" id="KW-0479">Metal-binding</keyword>
<keyword evidence="11 13" id="KW-0413">Isomerase</keyword>